<keyword evidence="8" id="KW-1185">Reference proteome</keyword>
<proteinExistence type="inferred from homology"/>
<evidence type="ECO:0000256" key="2">
    <source>
        <dbReference type="ARBA" id="ARBA00005854"/>
    </source>
</evidence>
<evidence type="ECO:0000313" key="7">
    <source>
        <dbReference type="EMBL" id="SFU60036.1"/>
    </source>
</evidence>
<dbReference type="PROSITE" id="PS00369">
    <property type="entry name" value="PTS_HPR_HIS"/>
    <property type="match status" value="1"/>
</dbReference>
<dbReference type="EMBL" id="FPBT01000017">
    <property type="protein sequence ID" value="SFU60036.1"/>
    <property type="molecule type" value="Genomic_DNA"/>
</dbReference>
<gene>
    <name evidence="7" type="ORF">SAMN05216508_1178</name>
</gene>
<dbReference type="STRING" id="155865.SAMN05216515_11823"/>
<dbReference type="InterPro" id="IPR036291">
    <property type="entry name" value="NAD(P)-bd_dom_sf"/>
</dbReference>
<name>A0A1I7HHT3_9FIRM</name>
<dbReference type="CDD" id="cd12183">
    <property type="entry name" value="LDH_like_2"/>
    <property type="match status" value="1"/>
</dbReference>
<dbReference type="PANTHER" id="PTHR43026:SF1">
    <property type="entry name" value="2-HYDROXYACID DEHYDROGENASE HOMOLOG 1-RELATED"/>
    <property type="match status" value="1"/>
</dbReference>
<dbReference type="Gene3D" id="3.40.50.720">
    <property type="entry name" value="NAD(P)-binding Rossmann-like Domain"/>
    <property type="match status" value="2"/>
</dbReference>
<dbReference type="InterPro" id="IPR006140">
    <property type="entry name" value="D-isomer_DH_NAD-bd"/>
</dbReference>
<dbReference type="Proteomes" id="UP000198817">
    <property type="component" value="Unassembled WGS sequence"/>
</dbReference>
<dbReference type="Pfam" id="PF00389">
    <property type="entry name" value="2-Hacid_dh"/>
    <property type="match status" value="1"/>
</dbReference>
<dbReference type="InterPro" id="IPR058205">
    <property type="entry name" value="D-LDH-like"/>
</dbReference>
<dbReference type="PROSITE" id="PS51350">
    <property type="entry name" value="PTS_HPR_DOM"/>
    <property type="match status" value="1"/>
</dbReference>
<dbReference type="SUPFAM" id="SSF52283">
    <property type="entry name" value="Formate/glycerate dehydrogenase catalytic domain-like"/>
    <property type="match status" value="1"/>
</dbReference>
<evidence type="ECO:0000256" key="4">
    <source>
        <dbReference type="ARBA" id="ARBA00023027"/>
    </source>
</evidence>
<dbReference type="InterPro" id="IPR000032">
    <property type="entry name" value="HPr-like"/>
</dbReference>
<dbReference type="GO" id="GO:0051287">
    <property type="term" value="F:NAD binding"/>
    <property type="evidence" value="ECO:0007669"/>
    <property type="project" value="InterPro"/>
</dbReference>
<organism evidence="7 8">
    <name type="scientific">Eubacterium pyruvativorans</name>
    <dbReference type="NCBI Taxonomy" id="155865"/>
    <lineage>
        <taxon>Bacteria</taxon>
        <taxon>Bacillati</taxon>
        <taxon>Bacillota</taxon>
        <taxon>Clostridia</taxon>
        <taxon>Eubacteriales</taxon>
        <taxon>Eubacteriaceae</taxon>
        <taxon>Eubacterium</taxon>
    </lineage>
</organism>
<comment type="similarity">
    <text evidence="2 5">Belongs to the D-isomer specific 2-hydroxyacid dehydrogenase family.</text>
</comment>
<accession>A0A1I7HHT3</accession>
<dbReference type="InterPro" id="IPR006139">
    <property type="entry name" value="D-isomer_2_OHA_DH_cat_dom"/>
</dbReference>
<dbReference type="SUPFAM" id="SSF55594">
    <property type="entry name" value="HPr-like"/>
    <property type="match status" value="1"/>
</dbReference>
<dbReference type="InterPro" id="IPR035895">
    <property type="entry name" value="HPr-like_sf"/>
</dbReference>
<comment type="function">
    <text evidence="1">General (non sugar-specific) component of the phosphoenolpyruvate-dependent sugar phosphotransferase system (sugar PTS). This major carbohydrate active-transport system catalyzes the phosphorylation of incoming sugar substrates concomitantly with their translocation across the cell membrane. The phosphoryl group from phosphoenolpyruvate (PEP) is transferred to the phosphoryl carrier protein HPr by enzyme I. Phospho-HPr then transfers it to the PTS EIIA domain.</text>
</comment>
<dbReference type="PRINTS" id="PR00107">
    <property type="entry name" value="PHOSPHOCPHPR"/>
</dbReference>
<dbReference type="CDD" id="cd00367">
    <property type="entry name" value="PTS-HPr_like"/>
    <property type="match status" value="1"/>
</dbReference>
<dbReference type="OrthoDB" id="9805416at2"/>
<dbReference type="Pfam" id="PF02826">
    <property type="entry name" value="2-Hacid_dh_C"/>
    <property type="match status" value="1"/>
</dbReference>
<dbReference type="InterPro" id="IPR001020">
    <property type="entry name" value="PTS_HPr_His_P_site"/>
</dbReference>
<evidence type="ECO:0000256" key="1">
    <source>
        <dbReference type="ARBA" id="ARBA00003681"/>
    </source>
</evidence>
<protein>
    <recommendedName>
        <fullName evidence="3">Phosphocarrier protein HPr</fullName>
    </recommendedName>
</protein>
<reference evidence="7 8" key="1">
    <citation type="submission" date="2016-10" db="EMBL/GenBank/DDBJ databases">
        <authorList>
            <person name="de Groot N.N."/>
        </authorList>
    </citation>
    <scope>NUCLEOTIDE SEQUENCE [LARGE SCALE GENOMIC DNA]</scope>
    <source>
        <strain evidence="7 8">KHGC13</strain>
    </source>
</reference>
<dbReference type="PANTHER" id="PTHR43026">
    <property type="entry name" value="2-HYDROXYACID DEHYDROGENASE HOMOLOG 1-RELATED"/>
    <property type="match status" value="1"/>
</dbReference>
<dbReference type="NCBIfam" id="TIGR01003">
    <property type="entry name" value="PTS_HPr_family"/>
    <property type="match status" value="1"/>
</dbReference>
<dbReference type="Gene3D" id="3.30.1340.10">
    <property type="entry name" value="HPr-like"/>
    <property type="match status" value="1"/>
</dbReference>
<dbReference type="Pfam" id="PF00381">
    <property type="entry name" value="PTS-HPr"/>
    <property type="match status" value="1"/>
</dbReference>
<dbReference type="RefSeq" id="WP_090471525.1">
    <property type="nucleotide sequence ID" value="NZ_FOWF01000018.1"/>
</dbReference>
<keyword evidence="5" id="KW-0560">Oxidoreductase</keyword>
<dbReference type="GO" id="GO:0008720">
    <property type="term" value="F:D-lactate dehydrogenase (NAD+) activity"/>
    <property type="evidence" value="ECO:0007669"/>
    <property type="project" value="TreeGrafter"/>
</dbReference>
<evidence type="ECO:0000259" key="6">
    <source>
        <dbReference type="PROSITE" id="PS51350"/>
    </source>
</evidence>
<keyword evidence="4" id="KW-0520">NAD</keyword>
<dbReference type="AlphaFoldDB" id="A0A1I7HHT3"/>
<feature type="domain" description="HPr" evidence="6">
    <location>
        <begin position="1"/>
        <end position="90"/>
    </location>
</feature>
<dbReference type="SUPFAM" id="SSF51735">
    <property type="entry name" value="NAD(P)-binding Rossmann-fold domains"/>
    <property type="match status" value="1"/>
</dbReference>
<evidence type="ECO:0000256" key="3">
    <source>
        <dbReference type="ARBA" id="ARBA00020422"/>
    </source>
</evidence>
<evidence type="ECO:0000313" key="8">
    <source>
        <dbReference type="Proteomes" id="UP000198817"/>
    </source>
</evidence>
<sequence>MKTFEYTCKATLGLHARPSAILALECNAMKSSVTVESNGKTANGTNALELIALRAGKGDVLKITVDGEGDTEQADYDKLQDVFAHIIPEDNNLNIMNVAFFGTKDYDKIYFDELSKDLGDGAYNAELTYFNSRLTSETVHLSEGFDAVCIFVNDEAPRDVVEQLAKNGVRLILLRCAGFNNVDLDAAKECGITVLRVPAYSPYAVAEHAMAILQAANRRLHKAYNKVKDNNFALNGLLGTDLHNKVAGIVTTGRIGECMARICKGYGMTVIAWDKFPKKSLEEEGLLTYVSKEELFQKADLISLHGPLITGEGGTFHLVDAKAISMMKDDVMLVNTARGGFIDTEALIASLKTGKFHAVALDVYEGQDEVVYTDHSDDVLSNDVVARLTSFPQVFVTSHQAFFTREALQAIAADTMENARNFQQGMPYGIAEVVDPRK</sequence>
<evidence type="ECO:0000256" key="5">
    <source>
        <dbReference type="RuleBase" id="RU003719"/>
    </source>
</evidence>